<dbReference type="PANTHER" id="PTHR12532:SF6">
    <property type="entry name" value="TRANSCRIPTIONAL REGULATORY PROTEIN YEBC-RELATED"/>
    <property type="match status" value="1"/>
</dbReference>
<evidence type="ECO:0000256" key="5">
    <source>
        <dbReference type="ARBA" id="ARBA00023163"/>
    </source>
</evidence>
<gene>
    <name evidence="10" type="ORF">OLX77_12860</name>
</gene>
<dbReference type="InterPro" id="IPR002876">
    <property type="entry name" value="Transcrip_reg_TACO1-like"/>
</dbReference>
<evidence type="ECO:0000256" key="3">
    <source>
        <dbReference type="ARBA" id="ARBA00023015"/>
    </source>
</evidence>
<dbReference type="HAMAP" id="MF_00693">
    <property type="entry name" value="Transcrip_reg_TACO1"/>
    <property type="match status" value="1"/>
</dbReference>
<feature type="domain" description="TACO1/YebC-like second and third" evidence="8">
    <location>
        <begin position="82"/>
        <end position="238"/>
    </location>
</feature>
<reference evidence="10" key="1">
    <citation type="journal article" date="2022" name="bioRxiv">
        <title>Thiovibrio frasassiensisgen. nov., sp. nov., an autotrophic, elemental sulfur disproportionating bacterium isolated from sulfidic karst sediment, and proposal of Thiovibrionaceae fam. nov.</title>
        <authorList>
            <person name="Aronson H."/>
            <person name="Thomas C."/>
            <person name="Bhattacharyya M."/>
            <person name="Eckstein S."/>
            <person name="Jensen S."/>
            <person name="Barco R."/>
            <person name="Macalady J."/>
            <person name="Amend J."/>
        </authorList>
    </citation>
    <scope>NUCLEOTIDE SEQUENCE</scope>
    <source>
        <strain evidence="10">RS19-109</strain>
    </source>
</reference>
<dbReference type="Gene3D" id="1.10.10.200">
    <property type="match status" value="1"/>
</dbReference>
<organism evidence="10 11">
    <name type="scientific">Thiovibrio frasassiensis</name>
    <dbReference type="NCBI Taxonomy" id="2984131"/>
    <lineage>
        <taxon>Bacteria</taxon>
        <taxon>Pseudomonadati</taxon>
        <taxon>Thermodesulfobacteriota</taxon>
        <taxon>Desulfobulbia</taxon>
        <taxon>Desulfobulbales</taxon>
        <taxon>Thiovibrionaceae</taxon>
        <taxon>Thiovibrio</taxon>
    </lineage>
</organism>
<sequence>MSGHSKWANTKHRKGAQDAKRGKMFTKLAKEIAVAARMGGGDPEANPRLRAGIVSARAVNMPKDNIDRAIKKGVGGLEGANYEEITYEGYGPGGVAVLVDCLTDNRNRTVGEVRFFFGKSGGNLGETGCVSYMFDKKGSILVEKGAIDEEKLLELALEAGAEDMVDDGEIFQVVTAIEDFNAVREALEKAGVAFVEASLTMIPKNTVEVAEEKTAVSLMKLLDNLEDFDDVQKVHANFDIPDELMEKIS</sequence>
<dbReference type="SUPFAM" id="SSF75625">
    <property type="entry name" value="YebC-like"/>
    <property type="match status" value="1"/>
</dbReference>
<comment type="subcellular location">
    <subcellularLocation>
        <location evidence="6">Cytoplasm</location>
    </subcellularLocation>
</comment>
<dbReference type="FunFam" id="3.30.70.980:FF:000002">
    <property type="entry name" value="Probable transcriptional regulatory protein YebC"/>
    <property type="match status" value="1"/>
</dbReference>
<evidence type="ECO:0000259" key="8">
    <source>
        <dbReference type="Pfam" id="PF01709"/>
    </source>
</evidence>
<dbReference type="NCBIfam" id="NF009044">
    <property type="entry name" value="PRK12378.1"/>
    <property type="match status" value="1"/>
</dbReference>
<dbReference type="GO" id="GO:0006355">
    <property type="term" value="P:regulation of DNA-templated transcription"/>
    <property type="evidence" value="ECO:0007669"/>
    <property type="project" value="UniProtKB-UniRule"/>
</dbReference>
<keyword evidence="5 6" id="KW-0804">Transcription</keyword>
<name>A0A9X4MGG7_9BACT</name>
<dbReference type="Proteomes" id="UP001154240">
    <property type="component" value="Unassembled WGS sequence"/>
</dbReference>
<protein>
    <recommendedName>
        <fullName evidence="6">Probable transcriptional regulatory protein OLX77_12860</fullName>
    </recommendedName>
</protein>
<dbReference type="InterPro" id="IPR026564">
    <property type="entry name" value="Transcrip_reg_TACO1-like_dom3"/>
</dbReference>
<dbReference type="PANTHER" id="PTHR12532">
    <property type="entry name" value="TRANSLATIONAL ACTIVATOR OF CYTOCHROME C OXIDASE 1"/>
    <property type="match status" value="1"/>
</dbReference>
<feature type="region of interest" description="Disordered" evidence="7">
    <location>
        <begin position="1"/>
        <end position="20"/>
    </location>
</feature>
<dbReference type="InterPro" id="IPR029072">
    <property type="entry name" value="YebC-like"/>
</dbReference>
<evidence type="ECO:0000256" key="2">
    <source>
        <dbReference type="ARBA" id="ARBA00022490"/>
    </source>
</evidence>
<dbReference type="GO" id="GO:0005829">
    <property type="term" value="C:cytosol"/>
    <property type="evidence" value="ECO:0007669"/>
    <property type="project" value="TreeGrafter"/>
</dbReference>
<dbReference type="NCBIfam" id="NF001030">
    <property type="entry name" value="PRK00110.1"/>
    <property type="match status" value="1"/>
</dbReference>
<evidence type="ECO:0000313" key="10">
    <source>
        <dbReference type="EMBL" id="MDG4477044.1"/>
    </source>
</evidence>
<dbReference type="InterPro" id="IPR048300">
    <property type="entry name" value="TACO1_YebC-like_2nd/3rd_dom"/>
</dbReference>
<comment type="similarity">
    <text evidence="1 6">Belongs to the TACO1 family.</text>
</comment>
<evidence type="ECO:0000256" key="7">
    <source>
        <dbReference type="SAM" id="MobiDB-lite"/>
    </source>
</evidence>
<dbReference type="FunFam" id="1.10.10.200:FF:000001">
    <property type="entry name" value="Probable transcriptional regulatory protein YebC"/>
    <property type="match status" value="1"/>
</dbReference>
<evidence type="ECO:0000259" key="9">
    <source>
        <dbReference type="Pfam" id="PF20772"/>
    </source>
</evidence>
<keyword evidence="4 6" id="KW-0238">DNA-binding</keyword>
<evidence type="ECO:0000256" key="6">
    <source>
        <dbReference type="HAMAP-Rule" id="MF_00693"/>
    </source>
</evidence>
<evidence type="ECO:0000313" key="11">
    <source>
        <dbReference type="Proteomes" id="UP001154240"/>
    </source>
</evidence>
<evidence type="ECO:0000256" key="4">
    <source>
        <dbReference type="ARBA" id="ARBA00023125"/>
    </source>
</evidence>
<evidence type="ECO:0000256" key="1">
    <source>
        <dbReference type="ARBA" id="ARBA00008724"/>
    </source>
</evidence>
<reference evidence="10" key="2">
    <citation type="submission" date="2022-10" db="EMBL/GenBank/DDBJ databases">
        <authorList>
            <person name="Aronson H.S."/>
        </authorList>
    </citation>
    <scope>NUCLEOTIDE SEQUENCE</scope>
    <source>
        <strain evidence="10">RS19-109</strain>
    </source>
</reference>
<dbReference type="InterPro" id="IPR017856">
    <property type="entry name" value="Integrase-like_N"/>
</dbReference>
<dbReference type="Pfam" id="PF20772">
    <property type="entry name" value="TACO1_YebC_N"/>
    <property type="match status" value="1"/>
</dbReference>
<dbReference type="InterPro" id="IPR049083">
    <property type="entry name" value="TACO1_YebC_N"/>
</dbReference>
<dbReference type="Gene3D" id="3.30.70.980">
    <property type="match status" value="2"/>
</dbReference>
<dbReference type="EMBL" id="JAPHEH010000001">
    <property type="protein sequence ID" value="MDG4477044.1"/>
    <property type="molecule type" value="Genomic_DNA"/>
</dbReference>
<feature type="domain" description="TACO1/YebC-like N-terminal" evidence="9">
    <location>
        <begin position="5"/>
        <end position="75"/>
    </location>
</feature>
<accession>A0A9X4MGG7</accession>
<keyword evidence="3 6" id="KW-0805">Transcription regulation</keyword>
<comment type="caution">
    <text evidence="10">The sequence shown here is derived from an EMBL/GenBank/DDBJ whole genome shotgun (WGS) entry which is preliminary data.</text>
</comment>
<dbReference type="AlphaFoldDB" id="A0A9X4MGG7"/>
<proteinExistence type="inferred from homology"/>
<dbReference type="RefSeq" id="WP_307634009.1">
    <property type="nucleotide sequence ID" value="NZ_JAPHEH010000001.1"/>
</dbReference>
<dbReference type="Pfam" id="PF01709">
    <property type="entry name" value="Transcrip_reg"/>
    <property type="match status" value="1"/>
</dbReference>
<keyword evidence="2 6" id="KW-0963">Cytoplasm</keyword>
<keyword evidence="11" id="KW-1185">Reference proteome</keyword>
<dbReference type="NCBIfam" id="TIGR01033">
    <property type="entry name" value="YebC/PmpR family DNA-binding transcriptional regulator"/>
    <property type="match status" value="1"/>
</dbReference>
<dbReference type="GO" id="GO:0003677">
    <property type="term" value="F:DNA binding"/>
    <property type="evidence" value="ECO:0007669"/>
    <property type="project" value="UniProtKB-UniRule"/>
</dbReference>